<organism evidence="2 3">
    <name type="scientific">Pontibacter korlensis</name>
    <dbReference type="NCBI Taxonomy" id="400092"/>
    <lineage>
        <taxon>Bacteria</taxon>
        <taxon>Pseudomonadati</taxon>
        <taxon>Bacteroidota</taxon>
        <taxon>Cytophagia</taxon>
        <taxon>Cytophagales</taxon>
        <taxon>Hymenobacteraceae</taxon>
        <taxon>Pontibacter</taxon>
    </lineage>
</organism>
<dbReference type="InterPro" id="IPR029044">
    <property type="entry name" value="Nucleotide-diphossugar_trans"/>
</dbReference>
<name>A0A0E3ZDW7_9BACT</name>
<dbReference type="EMBL" id="CP009621">
    <property type="protein sequence ID" value="AKD01930.1"/>
    <property type="molecule type" value="Genomic_DNA"/>
</dbReference>
<dbReference type="STRING" id="400092.PKOR_00690"/>
<dbReference type="Gene3D" id="3.90.550.10">
    <property type="entry name" value="Spore Coat Polysaccharide Biosynthesis Protein SpsA, Chain A"/>
    <property type="match status" value="1"/>
</dbReference>
<keyword evidence="2" id="KW-0808">Transferase</keyword>
<dbReference type="CDD" id="cd06433">
    <property type="entry name" value="GT_2_WfgS_like"/>
    <property type="match status" value="1"/>
</dbReference>
<keyword evidence="3" id="KW-1185">Reference proteome</keyword>
<protein>
    <submittedName>
        <fullName evidence="2">Family 2 glycosyl transferase</fullName>
    </submittedName>
</protein>
<accession>A0A0E3ZDW7</accession>
<dbReference type="AlphaFoldDB" id="A0A0E3ZDW7"/>
<sequence>MLISVITATYNSEDNVATAMKSLATQTYPRLEAVVIDGASTDQTVSVVQQAYSGSLKLISEKDKGIYDALNKGIALSSGDIIGFVHSDDFLASPTILTEIATIFEEEGVDGVYGDLLYVNKDDTSKVVRYWKSQPFYAALLQKGWMPAHPTLFLKREVYEKHGLFNLEYKIAADYDLMLRIFQDTTLKFKYLPKVITNMRVGGASNRSFKNIKLKSSEDLKALKNNKISRPYLTLAKKNLSKLEQFFLREQY</sequence>
<dbReference type="KEGG" id="pko:PKOR_00690"/>
<evidence type="ECO:0000313" key="2">
    <source>
        <dbReference type="EMBL" id="AKD01930.1"/>
    </source>
</evidence>
<dbReference type="OrthoDB" id="9788101at2"/>
<dbReference type="SUPFAM" id="SSF53448">
    <property type="entry name" value="Nucleotide-diphospho-sugar transferases"/>
    <property type="match status" value="1"/>
</dbReference>
<dbReference type="HOGENOM" id="CLU_025996_21_1_10"/>
<proteinExistence type="predicted"/>
<reference evidence="2 3" key="1">
    <citation type="journal article" date="2015" name="Sci. Rep.">
        <title>Unraveling adaptation of Pontibacter korlensis to radiation and infertility in desert through complete genome and comparative transcriptomic analysis.</title>
        <authorList>
            <person name="Dai J."/>
            <person name="Dai W."/>
            <person name="Qiu C."/>
            <person name="Yang Z."/>
            <person name="Zhang Y."/>
            <person name="Zhou M."/>
            <person name="Zhang L."/>
            <person name="Fang C."/>
            <person name="Gao Q."/>
            <person name="Yang Q."/>
            <person name="Li X."/>
            <person name="Wang Z."/>
            <person name="Wang Z."/>
            <person name="Jia Z."/>
            <person name="Chen X."/>
        </authorList>
    </citation>
    <scope>NUCLEOTIDE SEQUENCE [LARGE SCALE GENOMIC DNA]</scope>
    <source>
        <strain evidence="2 3">X14-1T</strain>
    </source>
</reference>
<dbReference type="GO" id="GO:0016758">
    <property type="term" value="F:hexosyltransferase activity"/>
    <property type="evidence" value="ECO:0007669"/>
    <property type="project" value="UniProtKB-ARBA"/>
</dbReference>
<dbReference type="PANTHER" id="PTHR22916">
    <property type="entry name" value="GLYCOSYLTRANSFERASE"/>
    <property type="match status" value="1"/>
</dbReference>
<gene>
    <name evidence="2" type="ORF">PKOR_00690</name>
</gene>
<dbReference type="Proteomes" id="UP000033109">
    <property type="component" value="Chromosome"/>
</dbReference>
<dbReference type="RefSeq" id="WP_046308635.1">
    <property type="nucleotide sequence ID" value="NZ_CP009621.1"/>
</dbReference>
<dbReference type="PANTHER" id="PTHR22916:SF3">
    <property type="entry name" value="UDP-GLCNAC:BETAGAL BETA-1,3-N-ACETYLGLUCOSAMINYLTRANSFERASE-LIKE PROTEIN 1"/>
    <property type="match status" value="1"/>
</dbReference>
<evidence type="ECO:0000259" key="1">
    <source>
        <dbReference type="Pfam" id="PF00535"/>
    </source>
</evidence>
<evidence type="ECO:0000313" key="3">
    <source>
        <dbReference type="Proteomes" id="UP000033109"/>
    </source>
</evidence>
<dbReference type="InterPro" id="IPR001173">
    <property type="entry name" value="Glyco_trans_2-like"/>
</dbReference>
<dbReference type="Pfam" id="PF00535">
    <property type="entry name" value="Glycos_transf_2"/>
    <property type="match status" value="1"/>
</dbReference>
<dbReference type="PATRIC" id="fig|400092.3.peg.162"/>
<feature type="domain" description="Glycosyltransferase 2-like" evidence="1">
    <location>
        <begin position="4"/>
        <end position="159"/>
    </location>
</feature>